<dbReference type="GO" id="GO:0005509">
    <property type="term" value="F:calcium ion binding"/>
    <property type="evidence" value="ECO:0007669"/>
    <property type="project" value="InterPro"/>
</dbReference>
<dbReference type="GO" id="GO:0004843">
    <property type="term" value="F:cysteine-type deubiquitinase activity"/>
    <property type="evidence" value="ECO:0007669"/>
    <property type="project" value="InterPro"/>
</dbReference>
<accession>A0A9W7F2Y6</accession>
<dbReference type="Gene3D" id="3.30.2230.10">
    <property type="entry name" value="DUSP-like"/>
    <property type="match status" value="1"/>
</dbReference>
<protein>
    <recommendedName>
        <fullName evidence="8">Calmodulin</fullName>
    </recommendedName>
</protein>
<keyword evidence="2" id="KW-0175">Coiled coil</keyword>
<dbReference type="Gene3D" id="1.10.238.10">
    <property type="entry name" value="EF-hand"/>
    <property type="match status" value="1"/>
</dbReference>
<dbReference type="InterPro" id="IPR008936">
    <property type="entry name" value="Rho_GTPase_activation_prot"/>
</dbReference>
<dbReference type="InterPro" id="IPR006615">
    <property type="entry name" value="Pept_C19_DUSP"/>
</dbReference>
<dbReference type="Pfam" id="PF13499">
    <property type="entry name" value="EF-hand_7"/>
    <property type="match status" value="1"/>
</dbReference>
<dbReference type="SMART" id="SM00324">
    <property type="entry name" value="RhoGAP"/>
    <property type="match status" value="1"/>
</dbReference>
<dbReference type="AlphaFoldDB" id="A0A9W7F2Y6"/>
<evidence type="ECO:0008006" key="8">
    <source>
        <dbReference type="Google" id="ProtNLM"/>
    </source>
</evidence>
<organism evidence="6 7">
    <name type="scientific">Triparma verrucosa</name>
    <dbReference type="NCBI Taxonomy" id="1606542"/>
    <lineage>
        <taxon>Eukaryota</taxon>
        <taxon>Sar</taxon>
        <taxon>Stramenopiles</taxon>
        <taxon>Ochrophyta</taxon>
        <taxon>Bolidophyceae</taxon>
        <taxon>Parmales</taxon>
        <taxon>Triparmaceae</taxon>
        <taxon>Triparma</taxon>
    </lineage>
</organism>
<dbReference type="InterPro" id="IPR011992">
    <property type="entry name" value="EF-hand-dom_pair"/>
</dbReference>
<dbReference type="InterPro" id="IPR018247">
    <property type="entry name" value="EF_Hand_1_Ca_BS"/>
</dbReference>
<dbReference type="SMART" id="SM00054">
    <property type="entry name" value="EFh"/>
    <property type="match status" value="2"/>
</dbReference>
<dbReference type="CDD" id="cd00051">
    <property type="entry name" value="EFh"/>
    <property type="match status" value="1"/>
</dbReference>
<evidence type="ECO:0000256" key="2">
    <source>
        <dbReference type="SAM" id="Coils"/>
    </source>
</evidence>
<keyword evidence="7" id="KW-1185">Reference proteome</keyword>
<feature type="domain" description="Rho-GAP" evidence="4">
    <location>
        <begin position="143"/>
        <end position="342"/>
    </location>
</feature>
<dbReference type="GO" id="GO:0007165">
    <property type="term" value="P:signal transduction"/>
    <property type="evidence" value="ECO:0007669"/>
    <property type="project" value="InterPro"/>
</dbReference>
<dbReference type="PROSITE" id="PS51283">
    <property type="entry name" value="DUSP"/>
    <property type="match status" value="1"/>
</dbReference>
<dbReference type="InterPro" id="IPR000198">
    <property type="entry name" value="RhoGAP_dom"/>
</dbReference>
<proteinExistence type="predicted"/>
<reference evidence="7" key="1">
    <citation type="journal article" date="2023" name="Commun. Biol.">
        <title>Genome analysis of Parmales, the sister group of diatoms, reveals the evolutionary specialization of diatoms from phago-mixotrophs to photoautotrophs.</title>
        <authorList>
            <person name="Ban H."/>
            <person name="Sato S."/>
            <person name="Yoshikawa S."/>
            <person name="Yamada K."/>
            <person name="Nakamura Y."/>
            <person name="Ichinomiya M."/>
            <person name="Sato N."/>
            <person name="Blanc-Mathieu R."/>
            <person name="Endo H."/>
            <person name="Kuwata A."/>
            <person name="Ogata H."/>
        </authorList>
    </citation>
    <scope>NUCLEOTIDE SEQUENCE [LARGE SCALE GENOMIC DNA]</scope>
    <source>
        <strain evidence="7">NIES 3699</strain>
    </source>
</reference>
<dbReference type="SUPFAM" id="SSF143791">
    <property type="entry name" value="DUSP-like"/>
    <property type="match status" value="1"/>
</dbReference>
<dbReference type="Gene3D" id="1.10.555.10">
    <property type="entry name" value="Rho GTPase activation protein"/>
    <property type="match status" value="1"/>
</dbReference>
<gene>
    <name evidence="6" type="ORF">TrVE_jg8516</name>
</gene>
<name>A0A9W7F2Y6_9STRA</name>
<feature type="domain" description="EF-hand" evidence="3">
    <location>
        <begin position="67"/>
        <end position="102"/>
    </location>
</feature>
<keyword evidence="1" id="KW-0106">Calcium</keyword>
<dbReference type="EMBL" id="BRXX01000245">
    <property type="protein sequence ID" value="GMI00206.1"/>
    <property type="molecule type" value="Genomic_DNA"/>
</dbReference>
<dbReference type="Pfam" id="PF00620">
    <property type="entry name" value="RhoGAP"/>
    <property type="match status" value="1"/>
</dbReference>
<evidence type="ECO:0000313" key="6">
    <source>
        <dbReference type="EMBL" id="GMI00206.1"/>
    </source>
</evidence>
<feature type="coiled-coil region" evidence="2">
    <location>
        <begin position="617"/>
        <end position="644"/>
    </location>
</feature>
<dbReference type="PROSITE" id="PS50222">
    <property type="entry name" value="EF_HAND_2"/>
    <property type="match status" value="1"/>
</dbReference>
<comment type="caution">
    <text evidence="6">The sequence shown here is derived from an EMBL/GenBank/DDBJ whole genome shotgun (WGS) entry which is preliminary data.</text>
</comment>
<dbReference type="PROSITE" id="PS00018">
    <property type="entry name" value="EF_HAND_1"/>
    <property type="match status" value="1"/>
</dbReference>
<dbReference type="InterPro" id="IPR002048">
    <property type="entry name" value="EF_hand_dom"/>
</dbReference>
<evidence type="ECO:0000259" key="5">
    <source>
        <dbReference type="PROSITE" id="PS51283"/>
    </source>
</evidence>
<evidence type="ECO:0000259" key="4">
    <source>
        <dbReference type="PROSITE" id="PS50238"/>
    </source>
</evidence>
<dbReference type="SUPFAM" id="SSF48350">
    <property type="entry name" value="GTPase activation domain, GAP"/>
    <property type="match status" value="1"/>
</dbReference>
<evidence type="ECO:0000313" key="7">
    <source>
        <dbReference type="Proteomes" id="UP001165160"/>
    </source>
</evidence>
<sequence>MADIPPPTPPRRTSLGRPKAMDIRASLDDPAEWNVERVFAAIDESGDAQIDVAELHIGLTSVTGQVISAEEASKMVEKFDGNNDGQLNLEEFRQLVLQHGKGKGFKGMFRSKSSQKSAQVMLSRETVLAKELTKQAGPNAKPITVSDLRLLRPMSQTITTSLVYGLRFVESDFSCSGLYRKSGTKSKTKPGKLQEMLESGKRVSINEFREVCGNNAAPVASAIADLIVSFAPLISYDLYDSILECNSPKDLRKFLEANSAPNGDRLSQPSLDFLGSFCIHLYDMCKFKDRNGMDADQLCAPLSTLLLRRNEDVELDAAKEVKENNARWKIFKMLVNNAEYLFLERDQFLWGSRSRPDPNRHGPGAAASQYNTSNMKNLNITRVDNSMSGDLTKTEEATAIMKASNSDTSPSRWYVVPSKFIYDWLAYTSLKEAMVAGVTERPKKLDNTMLLGVQKDTKFWYLKEGIKLASDEDPGEYRLINSQTYTKFCELYPGSGPTIFVESSDRNDMTQYYIDQRQSPYTKSRTVTGQDEFDEFATDDHVFKRNEGPEGLNALQYVYRNSGLEDIVRGSAEALGLVDEDEFGEGVKEEEKVPEAVLDANEKWEQEGVGAYGGITEDEHKQELEALLNEAEVVVQETQEEKEKKVVIDVDEPTEPPVVESKAVSFEGLK</sequence>
<dbReference type="Proteomes" id="UP001165160">
    <property type="component" value="Unassembled WGS sequence"/>
</dbReference>
<dbReference type="SUPFAM" id="SSF47473">
    <property type="entry name" value="EF-hand"/>
    <property type="match status" value="1"/>
</dbReference>
<feature type="domain" description="DUSP" evidence="5">
    <location>
        <begin position="392"/>
        <end position="504"/>
    </location>
</feature>
<evidence type="ECO:0000256" key="1">
    <source>
        <dbReference type="ARBA" id="ARBA00022837"/>
    </source>
</evidence>
<dbReference type="InterPro" id="IPR035927">
    <property type="entry name" value="DUSP-like_sf"/>
</dbReference>
<dbReference type="PROSITE" id="PS50238">
    <property type="entry name" value="RHOGAP"/>
    <property type="match status" value="1"/>
</dbReference>
<evidence type="ECO:0000259" key="3">
    <source>
        <dbReference type="PROSITE" id="PS50222"/>
    </source>
</evidence>